<keyword evidence="4" id="KW-1185">Reference proteome</keyword>
<gene>
    <name evidence="3" type="ORF">B5M42_10695</name>
</gene>
<dbReference type="GO" id="GO:0000160">
    <property type="term" value="P:phosphorelay signal transduction system"/>
    <property type="evidence" value="ECO:0007669"/>
    <property type="project" value="InterPro"/>
</dbReference>
<dbReference type="Proteomes" id="UP000298246">
    <property type="component" value="Unassembled WGS sequence"/>
</dbReference>
<dbReference type="InterPro" id="IPR052048">
    <property type="entry name" value="ST_Response_Regulator"/>
</dbReference>
<evidence type="ECO:0000256" key="1">
    <source>
        <dbReference type="PROSITE-ProRule" id="PRU00169"/>
    </source>
</evidence>
<feature type="modified residue" description="4-aspartylphosphate" evidence="1">
    <location>
        <position position="53"/>
    </location>
</feature>
<dbReference type="AlphaFoldDB" id="A0A4Y8Q2L5"/>
<dbReference type="PANTHER" id="PTHR43228">
    <property type="entry name" value="TWO-COMPONENT RESPONSE REGULATOR"/>
    <property type="match status" value="1"/>
</dbReference>
<organism evidence="3 4">
    <name type="scientific">Paenibacillus athensensis</name>
    <dbReference type="NCBI Taxonomy" id="1967502"/>
    <lineage>
        <taxon>Bacteria</taxon>
        <taxon>Bacillati</taxon>
        <taxon>Bacillota</taxon>
        <taxon>Bacilli</taxon>
        <taxon>Bacillales</taxon>
        <taxon>Paenibacillaceae</taxon>
        <taxon>Paenibacillus</taxon>
    </lineage>
</organism>
<sequence length="120" mass="13254">MAKVLIVDDAAFLRAVMKSIIVEMGYEVVGEAGNGQEAVRAYQQFRPDLVTMDITMPQMDGIEAVRAIISMDPKAKIVMCSAMGQHKMVLDAIHAGAKDFIVKPFDRGRVMESILNVLKR</sequence>
<proteinExistence type="predicted"/>
<feature type="domain" description="Response regulatory" evidence="2">
    <location>
        <begin position="3"/>
        <end position="118"/>
    </location>
</feature>
<keyword evidence="1" id="KW-0597">Phosphoprotein</keyword>
<comment type="caution">
    <text evidence="3">The sequence shown here is derived from an EMBL/GenBank/DDBJ whole genome shotgun (WGS) entry which is preliminary data.</text>
</comment>
<dbReference type="Pfam" id="PF00072">
    <property type="entry name" value="Response_reg"/>
    <property type="match status" value="1"/>
</dbReference>
<evidence type="ECO:0000259" key="2">
    <source>
        <dbReference type="PROSITE" id="PS50110"/>
    </source>
</evidence>
<dbReference type="OrthoDB" id="9790669at2"/>
<dbReference type="InterPro" id="IPR011006">
    <property type="entry name" value="CheY-like_superfamily"/>
</dbReference>
<dbReference type="CDD" id="cd17542">
    <property type="entry name" value="REC_CheY"/>
    <property type="match status" value="1"/>
</dbReference>
<accession>A0A4Y8Q2L5</accession>
<dbReference type="PANTHER" id="PTHR43228:SF1">
    <property type="entry name" value="TWO-COMPONENT RESPONSE REGULATOR ARR22"/>
    <property type="match status" value="1"/>
</dbReference>
<dbReference type="Gene3D" id="3.40.50.2300">
    <property type="match status" value="1"/>
</dbReference>
<dbReference type="PROSITE" id="PS50110">
    <property type="entry name" value="RESPONSE_REGULATORY"/>
    <property type="match status" value="1"/>
</dbReference>
<dbReference type="InterPro" id="IPR001789">
    <property type="entry name" value="Sig_transdc_resp-reg_receiver"/>
</dbReference>
<evidence type="ECO:0000313" key="4">
    <source>
        <dbReference type="Proteomes" id="UP000298246"/>
    </source>
</evidence>
<dbReference type="SUPFAM" id="SSF52172">
    <property type="entry name" value="CheY-like"/>
    <property type="match status" value="1"/>
</dbReference>
<dbReference type="SMART" id="SM00448">
    <property type="entry name" value="REC"/>
    <property type="match status" value="1"/>
</dbReference>
<name>A0A4Y8Q2L5_9BACL</name>
<reference evidence="3 4" key="1">
    <citation type="submission" date="2017-03" db="EMBL/GenBank/DDBJ databases">
        <title>Isolation of Levoglucosan Utilizing Bacteria.</title>
        <authorList>
            <person name="Arya A.S."/>
        </authorList>
    </citation>
    <scope>NUCLEOTIDE SEQUENCE [LARGE SCALE GENOMIC DNA]</scope>
    <source>
        <strain evidence="3 4">MEC069</strain>
    </source>
</reference>
<protein>
    <submittedName>
        <fullName evidence="3">Two-component system response regulator</fullName>
    </submittedName>
</protein>
<dbReference type="EMBL" id="MYFO01000011">
    <property type="protein sequence ID" value="TFE88014.1"/>
    <property type="molecule type" value="Genomic_DNA"/>
</dbReference>
<dbReference type="RefSeq" id="WP_134752572.1">
    <property type="nucleotide sequence ID" value="NZ_MYFO02000003.1"/>
</dbReference>
<evidence type="ECO:0000313" key="3">
    <source>
        <dbReference type="EMBL" id="TFE88014.1"/>
    </source>
</evidence>